<feature type="compositionally biased region" description="Polar residues" evidence="1">
    <location>
        <begin position="1"/>
        <end position="16"/>
    </location>
</feature>
<sequence>MVATTPFVTGRTSSTAPRWPGIAQVCARWARRSTTHTDPSAPPVKSVPSREHERAYTLSRATLMDAAGDSPAERKSNKWTARAAPAAATSCGATKTHRAVSCGDTSDRTRRPAPKSHVDTVVESAATASAPSEETSATGARETFPRGGPRVRRAPTPATIAPSAHCDSASHVSEEVFVRPSLVS</sequence>
<organism evidence="2 3">
    <name type="scientific">Clavispora lusitaniae (strain ATCC 42720)</name>
    <name type="common">Yeast</name>
    <name type="synonym">Candida lusitaniae</name>
    <dbReference type="NCBI Taxonomy" id="306902"/>
    <lineage>
        <taxon>Eukaryota</taxon>
        <taxon>Fungi</taxon>
        <taxon>Dikarya</taxon>
        <taxon>Ascomycota</taxon>
        <taxon>Saccharomycotina</taxon>
        <taxon>Pichiomycetes</taxon>
        <taxon>Metschnikowiaceae</taxon>
        <taxon>Clavispora</taxon>
    </lineage>
</organism>
<name>C4Y8B1_CLAL4</name>
<evidence type="ECO:0000256" key="1">
    <source>
        <dbReference type="SAM" id="MobiDB-lite"/>
    </source>
</evidence>
<accession>C4Y8B1</accession>
<feature type="compositionally biased region" description="Low complexity" evidence="1">
    <location>
        <begin position="123"/>
        <end position="140"/>
    </location>
</feature>
<dbReference type="EMBL" id="CH408080">
    <property type="protein sequence ID" value="EEQ40310.1"/>
    <property type="molecule type" value="Genomic_DNA"/>
</dbReference>
<dbReference type="KEGG" id="clu:CLUG_04439"/>
<dbReference type="AlphaFoldDB" id="C4Y8B1"/>
<dbReference type="InParanoid" id="C4Y8B1"/>
<feature type="region of interest" description="Disordered" evidence="1">
    <location>
        <begin position="30"/>
        <end position="54"/>
    </location>
</feature>
<feature type="region of interest" description="Disordered" evidence="1">
    <location>
        <begin position="1"/>
        <end position="20"/>
    </location>
</feature>
<dbReference type="Proteomes" id="UP000007703">
    <property type="component" value="Unassembled WGS sequence"/>
</dbReference>
<feature type="region of interest" description="Disordered" evidence="1">
    <location>
        <begin position="87"/>
        <end position="184"/>
    </location>
</feature>
<feature type="region of interest" description="Disordered" evidence="1">
    <location>
        <begin position="62"/>
        <end position="81"/>
    </location>
</feature>
<reference evidence="2 3" key="1">
    <citation type="journal article" date="2009" name="Nature">
        <title>Evolution of pathogenicity and sexual reproduction in eight Candida genomes.</title>
        <authorList>
            <person name="Butler G."/>
            <person name="Rasmussen M.D."/>
            <person name="Lin M.F."/>
            <person name="Santos M.A."/>
            <person name="Sakthikumar S."/>
            <person name="Munro C.A."/>
            <person name="Rheinbay E."/>
            <person name="Grabherr M."/>
            <person name="Forche A."/>
            <person name="Reedy J.L."/>
            <person name="Agrafioti I."/>
            <person name="Arnaud M.B."/>
            <person name="Bates S."/>
            <person name="Brown A.J."/>
            <person name="Brunke S."/>
            <person name="Costanzo M.C."/>
            <person name="Fitzpatrick D.A."/>
            <person name="de Groot P.W."/>
            <person name="Harris D."/>
            <person name="Hoyer L.L."/>
            <person name="Hube B."/>
            <person name="Klis F.M."/>
            <person name="Kodira C."/>
            <person name="Lennard N."/>
            <person name="Logue M.E."/>
            <person name="Martin R."/>
            <person name="Neiman A.M."/>
            <person name="Nikolaou E."/>
            <person name="Quail M.A."/>
            <person name="Quinn J."/>
            <person name="Santos M.C."/>
            <person name="Schmitzberger F.F."/>
            <person name="Sherlock G."/>
            <person name="Shah P."/>
            <person name="Silverstein K.A."/>
            <person name="Skrzypek M.S."/>
            <person name="Soll D."/>
            <person name="Staggs R."/>
            <person name="Stansfield I."/>
            <person name="Stumpf M.P."/>
            <person name="Sudbery P.E."/>
            <person name="Srikantha T."/>
            <person name="Zeng Q."/>
            <person name="Berman J."/>
            <person name="Berriman M."/>
            <person name="Heitman J."/>
            <person name="Gow N.A."/>
            <person name="Lorenz M.C."/>
            <person name="Birren B.W."/>
            <person name="Kellis M."/>
            <person name="Cuomo C.A."/>
        </authorList>
    </citation>
    <scope>NUCLEOTIDE SEQUENCE [LARGE SCALE GENOMIC DNA]</scope>
    <source>
        <strain evidence="2 3">ATCC 42720</strain>
    </source>
</reference>
<dbReference type="HOGENOM" id="CLU_1468007_0_0_1"/>
<evidence type="ECO:0000313" key="2">
    <source>
        <dbReference type="EMBL" id="EEQ40310.1"/>
    </source>
</evidence>
<feature type="compositionally biased region" description="Basic and acidic residues" evidence="1">
    <location>
        <begin position="105"/>
        <end position="120"/>
    </location>
</feature>
<dbReference type="VEuPathDB" id="FungiDB:CLUG_04439"/>
<protein>
    <submittedName>
        <fullName evidence="2">Uncharacterized protein</fullName>
    </submittedName>
</protein>
<gene>
    <name evidence="2" type="ORF">CLUG_04439</name>
</gene>
<evidence type="ECO:0000313" key="3">
    <source>
        <dbReference type="Proteomes" id="UP000007703"/>
    </source>
</evidence>
<proteinExistence type="predicted"/>